<evidence type="ECO:0000256" key="1">
    <source>
        <dbReference type="ARBA" id="ARBA00023015"/>
    </source>
</evidence>
<dbReference type="PROSITE" id="PS51755">
    <property type="entry name" value="OMPR_PHOB"/>
    <property type="match status" value="1"/>
</dbReference>
<reference evidence="6 7" key="1">
    <citation type="submission" date="2016-10" db="EMBL/GenBank/DDBJ databases">
        <title>Comparative genomics of Bacillus thuringiensis reveals a path to pathogens against multiple invertebrate hosts.</title>
        <authorList>
            <person name="Zheng J."/>
            <person name="Gao Q."/>
            <person name="Liu H."/>
            <person name="Peng D."/>
            <person name="Ruan L."/>
            <person name="Sun M."/>
        </authorList>
    </citation>
    <scope>NUCLEOTIDE SEQUENCE [LARGE SCALE GENOMIC DNA]</scope>
    <source>
        <strain evidence="6">BGSC 4BM1</strain>
    </source>
</reference>
<dbReference type="CDD" id="cd00383">
    <property type="entry name" value="trans_reg_C"/>
    <property type="match status" value="1"/>
</dbReference>
<dbReference type="SMART" id="SM00862">
    <property type="entry name" value="Trans_reg_C"/>
    <property type="match status" value="1"/>
</dbReference>
<gene>
    <name evidence="6" type="ORF">BK732_05230</name>
</gene>
<dbReference type="InterPro" id="IPR016032">
    <property type="entry name" value="Sig_transdc_resp-reg_C-effctor"/>
</dbReference>
<dbReference type="InterPro" id="IPR036388">
    <property type="entry name" value="WH-like_DNA-bd_sf"/>
</dbReference>
<evidence type="ECO:0000313" key="6">
    <source>
        <dbReference type="EMBL" id="OTY26745.1"/>
    </source>
</evidence>
<evidence type="ECO:0000256" key="4">
    <source>
        <dbReference type="PROSITE-ProRule" id="PRU01091"/>
    </source>
</evidence>
<feature type="domain" description="OmpR/PhoB-type" evidence="5">
    <location>
        <begin position="138"/>
        <end position="236"/>
    </location>
</feature>
<dbReference type="SUPFAM" id="SSF46894">
    <property type="entry name" value="C-terminal effector domain of the bipartite response regulators"/>
    <property type="match status" value="1"/>
</dbReference>
<accession>A0A243ALW5</accession>
<keyword evidence="3" id="KW-0804">Transcription</keyword>
<feature type="DNA-binding region" description="OmpR/PhoB-type" evidence="4">
    <location>
        <begin position="138"/>
        <end position="236"/>
    </location>
</feature>
<dbReference type="GO" id="GO:0003677">
    <property type="term" value="F:DNA binding"/>
    <property type="evidence" value="ECO:0007669"/>
    <property type="project" value="UniProtKB-UniRule"/>
</dbReference>
<sequence>MEEWEMKIVVISPELFLPKLARRSAYYPNWEIIHVGDITSLNYILKDKRNHFDGIIWRLKSLDFEEVKQFRNIKKELENIPILILFDEDISTNKAGLELLKKNSTMSFEIHTHQQIQECVSHFYKHIVQLNRNKQHNKNIVELYPGIFVNVDMHYLDNAGEIFPLAGKEYEMLMFFINMRDKFVTTEDILLAIWDEYTTTETVRQYIYKLRKKLYTSQKNFNLIVHRKGVGYTLIGKGNEFLVGL</sequence>
<name>A0A243ALW5_BACTU</name>
<dbReference type="InterPro" id="IPR001867">
    <property type="entry name" value="OmpR/PhoB-type_DNA-bd"/>
</dbReference>
<dbReference type="Pfam" id="PF00486">
    <property type="entry name" value="Trans_reg_C"/>
    <property type="match status" value="1"/>
</dbReference>
<dbReference type="EMBL" id="NFDG01000038">
    <property type="protein sequence ID" value="OTY26745.1"/>
    <property type="molecule type" value="Genomic_DNA"/>
</dbReference>
<dbReference type="GO" id="GO:0000160">
    <property type="term" value="P:phosphorelay signal transduction system"/>
    <property type="evidence" value="ECO:0007669"/>
    <property type="project" value="InterPro"/>
</dbReference>
<proteinExistence type="predicted"/>
<keyword evidence="2 4" id="KW-0238">DNA-binding</keyword>
<evidence type="ECO:0000259" key="5">
    <source>
        <dbReference type="PROSITE" id="PS51755"/>
    </source>
</evidence>
<keyword evidence="1" id="KW-0805">Transcription regulation</keyword>
<evidence type="ECO:0000313" key="7">
    <source>
        <dbReference type="Proteomes" id="UP000194860"/>
    </source>
</evidence>
<protein>
    <recommendedName>
        <fullName evidence="5">OmpR/PhoB-type domain-containing protein</fullName>
    </recommendedName>
</protein>
<comment type="caution">
    <text evidence="6">The sequence shown here is derived from an EMBL/GenBank/DDBJ whole genome shotgun (WGS) entry which is preliminary data.</text>
</comment>
<dbReference type="Proteomes" id="UP000194860">
    <property type="component" value="Unassembled WGS sequence"/>
</dbReference>
<organism evidence="6 7">
    <name type="scientific">Bacillus thuringiensis serovar navarrensis</name>
    <dbReference type="NCBI Taxonomy" id="339658"/>
    <lineage>
        <taxon>Bacteria</taxon>
        <taxon>Bacillati</taxon>
        <taxon>Bacillota</taxon>
        <taxon>Bacilli</taxon>
        <taxon>Bacillales</taxon>
        <taxon>Bacillaceae</taxon>
        <taxon>Bacillus</taxon>
        <taxon>Bacillus cereus group</taxon>
    </lineage>
</organism>
<dbReference type="AlphaFoldDB" id="A0A243ALW5"/>
<dbReference type="Gene3D" id="1.10.10.10">
    <property type="entry name" value="Winged helix-like DNA-binding domain superfamily/Winged helix DNA-binding domain"/>
    <property type="match status" value="1"/>
</dbReference>
<dbReference type="GO" id="GO:0006355">
    <property type="term" value="P:regulation of DNA-templated transcription"/>
    <property type="evidence" value="ECO:0007669"/>
    <property type="project" value="InterPro"/>
</dbReference>
<evidence type="ECO:0000256" key="3">
    <source>
        <dbReference type="ARBA" id="ARBA00023163"/>
    </source>
</evidence>
<evidence type="ECO:0000256" key="2">
    <source>
        <dbReference type="ARBA" id="ARBA00023125"/>
    </source>
</evidence>